<comment type="caution">
    <text evidence="1">The sequence shown here is derived from an EMBL/GenBank/DDBJ whole genome shotgun (WGS) entry which is preliminary data.</text>
</comment>
<dbReference type="Pfam" id="PF18143">
    <property type="entry name" value="HAD_SAK_2"/>
    <property type="match status" value="1"/>
</dbReference>
<keyword evidence="2" id="KW-1185">Reference proteome</keyword>
<dbReference type="RefSeq" id="WP_130459617.1">
    <property type="nucleotide sequence ID" value="NZ_SHKM01000002.1"/>
</dbReference>
<evidence type="ECO:0000313" key="1">
    <source>
        <dbReference type="EMBL" id="RZT76421.1"/>
    </source>
</evidence>
<dbReference type="Proteomes" id="UP000292136">
    <property type="component" value="Unassembled WGS sequence"/>
</dbReference>
<evidence type="ECO:0000313" key="2">
    <source>
        <dbReference type="Proteomes" id="UP000292136"/>
    </source>
</evidence>
<sequence length="148" mass="17469">MILFLDIDGVLHPVFPREDLPDEENQLLSYLPRLESVLREYSFLQIVVASDWRRRIAFDELRNIFTEDLRNRLIGITPTLEKMGDGWIGHRQREALQYLETQNLADEMWIALDDDPDNWLPDAPLVLCNDGFRTTEEAILRNLLNKFR</sequence>
<organism evidence="1 2">
    <name type="scientific">Azospira oryzae</name>
    <dbReference type="NCBI Taxonomy" id="146939"/>
    <lineage>
        <taxon>Bacteria</taxon>
        <taxon>Pseudomonadati</taxon>
        <taxon>Pseudomonadota</taxon>
        <taxon>Betaproteobacteria</taxon>
        <taxon>Rhodocyclales</taxon>
        <taxon>Rhodocyclaceae</taxon>
        <taxon>Azospira</taxon>
    </lineage>
</organism>
<gene>
    <name evidence="1" type="ORF">EV678_2297</name>
</gene>
<name>A0ABY0IMH9_9RHOO</name>
<protein>
    <submittedName>
        <fullName evidence="1">Uncharacterized protein</fullName>
    </submittedName>
</protein>
<dbReference type="EMBL" id="SHKM01000002">
    <property type="protein sequence ID" value="RZT76421.1"/>
    <property type="molecule type" value="Genomic_DNA"/>
</dbReference>
<proteinExistence type="predicted"/>
<reference evidence="1 2" key="1">
    <citation type="submission" date="2019-02" db="EMBL/GenBank/DDBJ databases">
        <title>Genomic Encyclopedia of Type Strains, Phase IV (KMG-IV): sequencing the most valuable type-strain genomes for metagenomic binning, comparative biology and taxonomic classification.</title>
        <authorList>
            <person name="Goeker M."/>
        </authorList>
    </citation>
    <scope>NUCLEOTIDE SEQUENCE [LARGE SCALE GENOMIC DNA]</scope>
    <source>
        <strain evidence="1 2">DSM 21223</strain>
    </source>
</reference>
<accession>A0ABY0IMH9</accession>